<dbReference type="InParanoid" id="A0A1D6MXH2"/>
<protein>
    <submittedName>
        <fullName evidence="1">Uncharacterized protein</fullName>
    </submittedName>
</protein>
<dbReference type="ExpressionAtlas" id="A0A1D6MXH2">
    <property type="expression patterns" value="baseline and differential"/>
</dbReference>
<proteinExistence type="predicted"/>
<organism evidence="1">
    <name type="scientific">Zea mays</name>
    <name type="common">Maize</name>
    <dbReference type="NCBI Taxonomy" id="4577"/>
    <lineage>
        <taxon>Eukaryota</taxon>
        <taxon>Viridiplantae</taxon>
        <taxon>Streptophyta</taxon>
        <taxon>Embryophyta</taxon>
        <taxon>Tracheophyta</taxon>
        <taxon>Spermatophyta</taxon>
        <taxon>Magnoliopsida</taxon>
        <taxon>Liliopsida</taxon>
        <taxon>Poales</taxon>
        <taxon>Poaceae</taxon>
        <taxon>PACMAD clade</taxon>
        <taxon>Panicoideae</taxon>
        <taxon>Andropogonodae</taxon>
        <taxon>Andropogoneae</taxon>
        <taxon>Tripsacinae</taxon>
        <taxon>Zea</taxon>
    </lineage>
</organism>
<dbReference type="EMBL" id="CM007649">
    <property type="protein sequence ID" value="ONM33423.1"/>
    <property type="molecule type" value="Genomic_DNA"/>
</dbReference>
<dbReference type="eggNOG" id="ENOG502R4R1">
    <property type="taxonomic scope" value="Eukaryota"/>
</dbReference>
<sequence>MESGSKKVAAGVLVLLLLQLMVAPTTATARLLQADTSPVFGLDFIAREFGHPDGAISCAPVSTVILRHLFLKSPYVSSKSTRFPVARVLETLNLLPHHPRVTCAPSLEPTAEPAAAQAARPRALGAAQSVSLHLPPSAHPRIYRHPRITASAAIRTTILLSNDVSHVLRISAPHPVCPPSSIPPPSLFLMWYPSSVVDVLPRSHRVIEANLFHLPSVNADDGGVGMQEEAPNPLPVVCRDQTNWSRRPSTFPSPTTAFLLLALLFVASGTSLPTLGGFNRGGATQPRSNRIGGYCVDGRRKGDRALKQSAYNFTYNKSTFLAEMTEVHLSEKVGTDKVQLSTFFSNTLGMYSDEVDIVVILTHMIAKRKVIPARRVH</sequence>
<evidence type="ECO:0000313" key="1">
    <source>
        <dbReference type="EMBL" id="ONM33423.1"/>
    </source>
</evidence>
<dbReference type="PaxDb" id="4577-GRMZM2G032198_P01"/>
<gene>
    <name evidence="1" type="ORF">ZEAMMB73_Zm00001d041640</name>
</gene>
<accession>A0A1D6MXH2</accession>
<name>A0A1D6MXH2_MAIZE</name>
<dbReference type="AlphaFoldDB" id="A0A1D6MXH2"/>
<reference evidence="1" key="1">
    <citation type="submission" date="2015-12" db="EMBL/GenBank/DDBJ databases">
        <title>Update maize B73 reference genome by single molecule sequencing technologies.</title>
        <authorList>
            <consortium name="Maize Genome Sequencing Project"/>
            <person name="Ware D."/>
        </authorList>
    </citation>
    <scope>NUCLEOTIDE SEQUENCE [LARGE SCALE GENOMIC DNA]</scope>
    <source>
        <tissue evidence="1">Seedling</tissue>
    </source>
</reference>